<feature type="non-terminal residue" evidence="1">
    <location>
        <position position="23"/>
    </location>
</feature>
<comment type="caution">
    <text evidence="1">The sequence shown here is derived from an EMBL/GenBank/DDBJ whole genome shotgun (WGS) entry which is preliminary data.</text>
</comment>
<gene>
    <name evidence="1" type="ORF">LCGC14_2845740</name>
</gene>
<organism evidence="1">
    <name type="scientific">marine sediment metagenome</name>
    <dbReference type="NCBI Taxonomy" id="412755"/>
    <lineage>
        <taxon>unclassified sequences</taxon>
        <taxon>metagenomes</taxon>
        <taxon>ecological metagenomes</taxon>
    </lineage>
</organism>
<protein>
    <submittedName>
        <fullName evidence="1">Uncharacterized protein</fullName>
    </submittedName>
</protein>
<name>A0A0F8Y9W2_9ZZZZ</name>
<reference evidence="1" key="1">
    <citation type="journal article" date="2015" name="Nature">
        <title>Complex archaea that bridge the gap between prokaryotes and eukaryotes.</title>
        <authorList>
            <person name="Spang A."/>
            <person name="Saw J.H."/>
            <person name="Jorgensen S.L."/>
            <person name="Zaremba-Niedzwiedzka K."/>
            <person name="Martijn J."/>
            <person name="Lind A.E."/>
            <person name="van Eijk R."/>
            <person name="Schleper C."/>
            <person name="Guy L."/>
            <person name="Ettema T.J."/>
        </authorList>
    </citation>
    <scope>NUCLEOTIDE SEQUENCE</scope>
</reference>
<dbReference type="EMBL" id="LAZR01054593">
    <property type="protein sequence ID" value="KKK78217.1"/>
    <property type="molecule type" value="Genomic_DNA"/>
</dbReference>
<proteinExistence type="predicted"/>
<evidence type="ECO:0000313" key="1">
    <source>
        <dbReference type="EMBL" id="KKK78217.1"/>
    </source>
</evidence>
<dbReference type="AlphaFoldDB" id="A0A0F8Y9W2"/>
<sequence>MIKEMTDKMIVKMDGYRDRESFI</sequence>
<accession>A0A0F8Y9W2</accession>